<dbReference type="Gene3D" id="3.40.50.2300">
    <property type="match status" value="1"/>
</dbReference>
<comment type="subcellular location">
    <subcellularLocation>
        <location evidence="1">Cytoplasm</location>
    </subcellularLocation>
</comment>
<dbReference type="PROSITE" id="PS01124">
    <property type="entry name" value="HTH_ARAC_FAMILY_2"/>
    <property type="match status" value="1"/>
</dbReference>
<comment type="caution">
    <text evidence="11">The sequence shown here is derived from an EMBL/GenBank/DDBJ whole genome shotgun (WGS) entry which is preliminary data.</text>
</comment>
<evidence type="ECO:0000256" key="4">
    <source>
        <dbReference type="ARBA" id="ARBA00023012"/>
    </source>
</evidence>
<dbReference type="Pfam" id="PF00072">
    <property type="entry name" value="Response_reg"/>
    <property type="match status" value="1"/>
</dbReference>
<keyword evidence="4" id="KW-0902">Two-component regulatory system</keyword>
<keyword evidence="3 8" id="KW-0597">Phosphoprotein</keyword>
<feature type="modified residue" description="4-aspartylphosphate" evidence="8">
    <location>
        <position position="55"/>
    </location>
</feature>
<gene>
    <name evidence="11" type="ORF">J2S05_003005</name>
</gene>
<name>A0ABT9YKD5_9BACI</name>
<dbReference type="SUPFAM" id="SSF52172">
    <property type="entry name" value="CheY-like"/>
    <property type="match status" value="1"/>
</dbReference>
<dbReference type="Pfam" id="PF12833">
    <property type="entry name" value="HTH_18"/>
    <property type="match status" value="1"/>
</dbReference>
<dbReference type="EMBL" id="JAUSUA010000004">
    <property type="protein sequence ID" value="MDQ0208196.1"/>
    <property type="molecule type" value="Genomic_DNA"/>
</dbReference>
<organism evidence="11 12">
    <name type="scientific">Alkalicoccobacillus murimartini</name>
    <dbReference type="NCBI Taxonomy" id="171685"/>
    <lineage>
        <taxon>Bacteria</taxon>
        <taxon>Bacillati</taxon>
        <taxon>Bacillota</taxon>
        <taxon>Bacilli</taxon>
        <taxon>Bacillales</taxon>
        <taxon>Bacillaceae</taxon>
        <taxon>Alkalicoccobacillus</taxon>
    </lineage>
</organism>
<dbReference type="SMART" id="SM00342">
    <property type="entry name" value="HTH_ARAC"/>
    <property type="match status" value="1"/>
</dbReference>
<keyword evidence="7" id="KW-0804">Transcription</keyword>
<keyword evidence="12" id="KW-1185">Reference proteome</keyword>
<evidence type="ECO:0000256" key="2">
    <source>
        <dbReference type="ARBA" id="ARBA00022490"/>
    </source>
</evidence>
<keyword evidence="6" id="KW-0238">DNA-binding</keyword>
<dbReference type="InterPro" id="IPR051552">
    <property type="entry name" value="HptR"/>
</dbReference>
<dbReference type="InterPro" id="IPR009057">
    <property type="entry name" value="Homeodomain-like_sf"/>
</dbReference>
<dbReference type="RefSeq" id="WP_306984060.1">
    <property type="nucleotide sequence ID" value="NZ_JAUSUA010000004.1"/>
</dbReference>
<dbReference type="InterPro" id="IPR011006">
    <property type="entry name" value="CheY-like_superfamily"/>
</dbReference>
<dbReference type="Proteomes" id="UP001225034">
    <property type="component" value="Unassembled WGS sequence"/>
</dbReference>
<evidence type="ECO:0000256" key="3">
    <source>
        <dbReference type="ARBA" id="ARBA00022553"/>
    </source>
</evidence>
<dbReference type="SUPFAM" id="SSF46689">
    <property type="entry name" value="Homeodomain-like"/>
    <property type="match status" value="1"/>
</dbReference>
<dbReference type="SMART" id="SM00448">
    <property type="entry name" value="REC"/>
    <property type="match status" value="1"/>
</dbReference>
<dbReference type="PROSITE" id="PS50110">
    <property type="entry name" value="RESPONSE_REGULATORY"/>
    <property type="match status" value="1"/>
</dbReference>
<dbReference type="Gene3D" id="1.10.10.60">
    <property type="entry name" value="Homeodomain-like"/>
    <property type="match status" value="2"/>
</dbReference>
<keyword evidence="2" id="KW-0963">Cytoplasm</keyword>
<feature type="domain" description="HTH araC/xylS-type" evidence="9">
    <location>
        <begin position="423"/>
        <end position="525"/>
    </location>
</feature>
<evidence type="ECO:0000256" key="7">
    <source>
        <dbReference type="ARBA" id="ARBA00023163"/>
    </source>
</evidence>
<keyword evidence="5" id="KW-0805">Transcription regulation</keyword>
<dbReference type="InterPro" id="IPR018060">
    <property type="entry name" value="HTH_AraC"/>
</dbReference>
<reference evidence="11 12" key="1">
    <citation type="submission" date="2023-07" db="EMBL/GenBank/DDBJ databases">
        <title>Genomic Encyclopedia of Type Strains, Phase IV (KMG-IV): sequencing the most valuable type-strain genomes for metagenomic binning, comparative biology and taxonomic classification.</title>
        <authorList>
            <person name="Goeker M."/>
        </authorList>
    </citation>
    <scope>NUCLEOTIDE SEQUENCE [LARGE SCALE GENOMIC DNA]</scope>
    <source>
        <strain evidence="11 12">DSM 19154</strain>
    </source>
</reference>
<sequence>MYKVLLVDDEINILEGIAAVVDWKACEVKLMAKASNGVEAFELIEKDMPDIVITDIKMPGMNGVELIKKAHAAYPSIKWMILSGHDEFEFAKSAMEHNVRHYLLKPSNEKKIEAALTDIVSELNDQNANDLFVQNMKKRLQQIMPKAKAQILKEVLSDNSFGTLEWDHFQQLFGSDYTSEPLKLLVLQIDDLVDKKKVAGPAEFEHFFALKEIVTEKMEQTQTILLSTTIGEKVVLVIESESDQVLIKTLKEVKEDFLYFYQLTFTSAISSEENVTQLRRMYREALQGLAQRFYVGSGGIISTGEIAEQGFRFDELQFNHEDLLMYLRSGNLEETKEYLDEYFAYVSRMKYDVSIVKAHSLELFMSIIRQTKKEVMESLFKQVIHFQQFQTLKQVEEFIYEAAISVAQENYTSTKQRLSSTIHQVCEYVDSHYSDSDLSLLQLSNDIFYMNSDYLGKLFKKEVGEKFSNYLVKLRIDKAIESIQKSEQLKISEIAEQVGFGNNPRYFSQVFKKQTGFTPSEYKENNFSTSDH</sequence>
<protein>
    <submittedName>
        <fullName evidence="11">Two-component system response regulator YesN</fullName>
    </submittedName>
</protein>
<dbReference type="InterPro" id="IPR001789">
    <property type="entry name" value="Sig_transdc_resp-reg_receiver"/>
</dbReference>
<evidence type="ECO:0000313" key="11">
    <source>
        <dbReference type="EMBL" id="MDQ0208196.1"/>
    </source>
</evidence>
<evidence type="ECO:0000256" key="5">
    <source>
        <dbReference type="ARBA" id="ARBA00023015"/>
    </source>
</evidence>
<evidence type="ECO:0000256" key="1">
    <source>
        <dbReference type="ARBA" id="ARBA00004496"/>
    </source>
</evidence>
<dbReference type="PANTHER" id="PTHR42713:SF3">
    <property type="entry name" value="TRANSCRIPTIONAL REGULATORY PROTEIN HPTR"/>
    <property type="match status" value="1"/>
</dbReference>
<dbReference type="PANTHER" id="PTHR42713">
    <property type="entry name" value="HISTIDINE KINASE-RELATED"/>
    <property type="match status" value="1"/>
</dbReference>
<evidence type="ECO:0000259" key="9">
    <source>
        <dbReference type="PROSITE" id="PS01124"/>
    </source>
</evidence>
<evidence type="ECO:0000256" key="6">
    <source>
        <dbReference type="ARBA" id="ARBA00023125"/>
    </source>
</evidence>
<dbReference type="CDD" id="cd17536">
    <property type="entry name" value="REC_YesN-like"/>
    <property type="match status" value="1"/>
</dbReference>
<feature type="domain" description="Response regulatory" evidence="10">
    <location>
        <begin position="3"/>
        <end position="120"/>
    </location>
</feature>
<evidence type="ECO:0000259" key="10">
    <source>
        <dbReference type="PROSITE" id="PS50110"/>
    </source>
</evidence>
<proteinExistence type="predicted"/>
<accession>A0ABT9YKD5</accession>
<evidence type="ECO:0000313" key="12">
    <source>
        <dbReference type="Proteomes" id="UP001225034"/>
    </source>
</evidence>
<evidence type="ECO:0000256" key="8">
    <source>
        <dbReference type="PROSITE-ProRule" id="PRU00169"/>
    </source>
</evidence>